<feature type="domain" description="Aspartate/glutamate/uridylate kinase" evidence="9">
    <location>
        <begin position="7"/>
        <end position="289"/>
    </location>
</feature>
<proteinExistence type="inferred from homology"/>
<evidence type="ECO:0000256" key="3">
    <source>
        <dbReference type="ARBA" id="ARBA00013070"/>
    </source>
</evidence>
<sequence length="320" mass="34611">MENKKKKRIVIALGGNALGNTLPEQMKAVKITAKAIVDLIQEGCEVIVAHGNGPQVGMINNAMAALSREDANQPNTPLSVCVAMSQAYIGYDLQNALREELYNRDIYDIPVATMITQVRVDADDPAFETPSKPIGHFMTKEQAQAAEEKYGYIMKEDAGRGYRRVVASPKPAEIVEIGAIRSLVNSGQLVIACGGGGIPVTRQGNHLRGASAVIDKDFASELLAENLDADFLIILTAVEKVAIHFGKPEEKWLDELDTEEARKYIKEGHFAPGSMLPKVQAAVKFAESKPGRTALITLLEKAKDGITGKTGTHIHLGQIN</sequence>
<reference evidence="10 11" key="1">
    <citation type="submission" date="2024-04" db="EMBL/GenBank/DDBJ databases">
        <title>Defined microbial consortia suppress multidrug-resistant proinflammatory Enterobacteriaceae via ecological control.</title>
        <authorList>
            <person name="Furuichi M."/>
            <person name="Kawaguchi T."/>
            <person name="Pust M."/>
            <person name="Yasuma K."/>
            <person name="Plichta D."/>
            <person name="Hasegawa N."/>
            <person name="Ohya T."/>
            <person name="Bhattarai S."/>
            <person name="Sasajima S."/>
            <person name="Aoto Y."/>
            <person name="Tuganbaev T."/>
            <person name="Yaginuma M."/>
            <person name="Ueda M."/>
            <person name="Okahashi N."/>
            <person name="Amafuji K."/>
            <person name="Kiridooshi Y."/>
            <person name="Sugita K."/>
            <person name="Strazar M."/>
            <person name="Skelly A."/>
            <person name="Suda W."/>
            <person name="Hattori M."/>
            <person name="Nakamoto N."/>
            <person name="Caballero S."/>
            <person name="Norman J."/>
            <person name="Olle B."/>
            <person name="Tanoue T."/>
            <person name="Arita M."/>
            <person name="Bucci V."/>
            <person name="Atarashi K."/>
            <person name="Xavier R."/>
            <person name="Honda K."/>
        </authorList>
    </citation>
    <scope>NUCLEOTIDE SEQUENCE [LARGE SCALE GENOMIC DNA]</scope>
    <source>
        <strain evidence="11">f13</strain>
    </source>
</reference>
<dbReference type="RefSeq" id="WP_176254654.1">
    <property type="nucleotide sequence ID" value="NZ_BAABXL010000001.1"/>
</dbReference>
<evidence type="ECO:0000256" key="8">
    <source>
        <dbReference type="PIRNR" id="PIRNR000723"/>
    </source>
</evidence>
<dbReference type="SUPFAM" id="SSF53633">
    <property type="entry name" value="Carbamate kinase-like"/>
    <property type="match status" value="1"/>
</dbReference>
<dbReference type="NCBIfam" id="NF009007">
    <property type="entry name" value="PRK12352.1"/>
    <property type="match status" value="1"/>
</dbReference>
<evidence type="ECO:0000313" key="11">
    <source>
        <dbReference type="Proteomes" id="UP001600894"/>
    </source>
</evidence>
<dbReference type="InterPro" id="IPR001048">
    <property type="entry name" value="Asp/Glu/Uridylate_kinase"/>
</dbReference>
<evidence type="ECO:0000313" key="10">
    <source>
        <dbReference type="EMBL" id="GAA6268271.1"/>
    </source>
</evidence>
<comment type="pathway">
    <text evidence="1">Metabolic intermediate metabolism; carbamoyl phosphate degradation; CO(2) and NH(3) from carbamoyl phosphate: step 1/1.</text>
</comment>
<dbReference type="PANTHER" id="PTHR30409:SF1">
    <property type="entry name" value="CARBAMATE KINASE-RELATED"/>
    <property type="match status" value="1"/>
</dbReference>
<dbReference type="Proteomes" id="UP001600894">
    <property type="component" value="Unassembled WGS sequence"/>
</dbReference>
<dbReference type="Gene3D" id="3.40.1160.10">
    <property type="entry name" value="Acetylglutamate kinase-like"/>
    <property type="match status" value="1"/>
</dbReference>
<dbReference type="PRINTS" id="PR01469">
    <property type="entry name" value="CARBMTKINASE"/>
</dbReference>
<comment type="catalytic activity">
    <reaction evidence="6">
        <text>hydrogencarbonate + NH4(+) + ATP = carbamoyl phosphate + ADP + H2O + H(+)</text>
        <dbReference type="Rhea" id="RHEA:10152"/>
        <dbReference type="ChEBI" id="CHEBI:15377"/>
        <dbReference type="ChEBI" id="CHEBI:15378"/>
        <dbReference type="ChEBI" id="CHEBI:17544"/>
        <dbReference type="ChEBI" id="CHEBI:28938"/>
        <dbReference type="ChEBI" id="CHEBI:30616"/>
        <dbReference type="ChEBI" id="CHEBI:58228"/>
        <dbReference type="ChEBI" id="CHEBI:456216"/>
        <dbReference type="EC" id="2.7.2.2"/>
    </reaction>
</comment>
<dbReference type="Pfam" id="PF00696">
    <property type="entry name" value="AA_kinase"/>
    <property type="match status" value="1"/>
</dbReference>
<evidence type="ECO:0000256" key="7">
    <source>
        <dbReference type="NCBIfam" id="TIGR00746"/>
    </source>
</evidence>
<keyword evidence="5 8" id="KW-0418">Kinase</keyword>
<evidence type="ECO:0000256" key="4">
    <source>
        <dbReference type="ARBA" id="ARBA00022679"/>
    </source>
</evidence>
<dbReference type="EMBL" id="BAABXL010000001">
    <property type="protein sequence ID" value="GAA6268271.1"/>
    <property type="molecule type" value="Genomic_DNA"/>
</dbReference>
<name>A0ABQ0AW55_9FIRM</name>
<evidence type="ECO:0000256" key="2">
    <source>
        <dbReference type="ARBA" id="ARBA00011066"/>
    </source>
</evidence>
<evidence type="ECO:0000256" key="5">
    <source>
        <dbReference type="ARBA" id="ARBA00022777"/>
    </source>
</evidence>
<dbReference type="PANTHER" id="PTHR30409">
    <property type="entry name" value="CARBAMATE KINASE"/>
    <property type="match status" value="1"/>
</dbReference>
<dbReference type="CDD" id="cd04235">
    <property type="entry name" value="AAK_CK"/>
    <property type="match status" value="1"/>
</dbReference>
<keyword evidence="11" id="KW-1185">Reference proteome</keyword>
<comment type="similarity">
    <text evidence="2 8">Belongs to the carbamate kinase family.</text>
</comment>
<dbReference type="InterPro" id="IPR003964">
    <property type="entry name" value="Carb_kinase"/>
</dbReference>
<evidence type="ECO:0000256" key="6">
    <source>
        <dbReference type="ARBA" id="ARBA00048467"/>
    </source>
</evidence>
<dbReference type="InterPro" id="IPR036393">
    <property type="entry name" value="AceGlu_kinase-like_sf"/>
</dbReference>
<accession>A0ABQ0AW55</accession>
<evidence type="ECO:0000256" key="1">
    <source>
        <dbReference type="ARBA" id="ARBA00005118"/>
    </source>
</evidence>
<dbReference type="PIRSF" id="PIRSF000723">
    <property type="entry name" value="Carbamate_kin"/>
    <property type="match status" value="1"/>
</dbReference>
<dbReference type="NCBIfam" id="TIGR00746">
    <property type="entry name" value="arcC"/>
    <property type="match status" value="1"/>
</dbReference>
<evidence type="ECO:0000259" key="9">
    <source>
        <dbReference type="Pfam" id="PF00696"/>
    </source>
</evidence>
<organism evidence="10 11">
    <name type="scientific">Enterocloster alcoholdehydrogenati</name>
    <dbReference type="NCBI Taxonomy" id="2547410"/>
    <lineage>
        <taxon>Bacteria</taxon>
        <taxon>Bacillati</taxon>
        <taxon>Bacillota</taxon>
        <taxon>Clostridia</taxon>
        <taxon>Lachnospirales</taxon>
        <taxon>Lachnospiraceae</taxon>
        <taxon>Enterocloster</taxon>
    </lineage>
</organism>
<protein>
    <recommendedName>
        <fullName evidence="3 7">Carbamate kinase</fullName>
    </recommendedName>
</protein>
<dbReference type="GO" id="GO:0016301">
    <property type="term" value="F:kinase activity"/>
    <property type="evidence" value="ECO:0007669"/>
    <property type="project" value="UniProtKB-KW"/>
</dbReference>
<comment type="caution">
    <text evidence="10">The sequence shown here is derived from an EMBL/GenBank/DDBJ whole genome shotgun (WGS) entry which is preliminary data.</text>
</comment>
<keyword evidence="4 8" id="KW-0808">Transferase</keyword>
<gene>
    <name evidence="10" type="primary">arcC_2</name>
    <name evidence="10" type="ORF">F130042H8_13310</name>
</gene>